<evidence type="ECO:0000256" key="1">
    <source>
        <dbReference type="SAM" id="MobiDB-lite"/>
    </source>
</evidence>
<sequence length="267" mass="29017">MSLARVLAAIAQAIRGAFTFMWDAVAEAAEPLTKRLPWARERARAAGRALDRGVSTAADVAAVTAEVALKAPGAVARELGSVVGSMLPVPPVTGRAVAEGAAITDDEIQKMMDDAGIDDGFFERQRPFVHFGHFIQHAVEAYRDGGERALARHVQAVSEPVADWIRSLSRAELDAALKVSPDVMKRHSEATREDQLSPLLPPILPVKPACLVSDEEFAAMAAQVKRNRLHDRDGYDDMIKRGARPEPRFDAGEPPAYGRGYRPRSLH</sequence>
<gene>
    <name evidence="2" type="ordered locus">MexAM1_META2p1177</name>
</gene>
<dbReference type="Proteomes" id="UP000009081">
    <property type="component" value="Plasmid megaplasmid"/>
</dbReference>
<accession>C5B659</accession>
<organism evidence="2 3">
    <name type="scientific">Methylorubrum extorquens (strain ATCC 14718 / DSM 1338 / JCM 2805 / NCIMB 9133 / AM1)</name>
    <name type="common">Methylobacterium extorquens</name>
    <dbReference type="NCBI Taxonomy" id="272630"/>
    <lineage>
        <taxon>Bacteria</taxon>
        <taxon>Pseudomonadati</taxon>
        <taxon>Pseudomonadota</taxon>
        <taxon>Alphaproteobacteria</taxon>
        <taxon>Hyphomicrobiales</taxon>
        <taxon>Methylobacteriaceae</taxon>
        <taxon>Methylorubrum</taxon>
    </lineage>
</organism>
<geneLocation type="plasmid" evidence="2 3">
    <name>megaplasmid</name>
</geneLocation>
<proteinExistence type="predicted"/>
<dbReference type="KEGG" id="mea:Mex_2p1177"/>
<evidence type="ECO:0000313" key="3">
    <source>
        <dbReference type="Proteomes" id="UP000009081"/>
    </source>
</evidence>
<dbReference type="RefSeq" id="WP_012754308.1">
    <property type="nucleotide sequence ID" value="NC_012811.1"/>
</dbReference>
<dbReference type="AlphaFoldDB" id="C5B659"/>
<keyword evidence="3" id="KW-1185">Reference proteome</keyword>
<protein>
    <submittedName>
        <fullName evidence="2">Uncharacterized protein</fullName>
    </submittedName>
</protein>
<feature type="region of interest" description="Disordered" evidence="1">
    <location>
        <begin position="233"/>
        <end position="267"/>
    </location>
</feature>
<dbReference type="EMBL" id="CP001511">
    <property type="protein sequence ID" value="ACS43941.1"/>
    <property type="molecule type" value="Genomic_DNA"/>
</dbReference>
<reference evidence="2 3" key="1">
    <citation type="journal article" date="2009" name="PLoS ONE">
        <title>Methylobacterium genome sequences: a reference blueprint to investigate microbial metabolism of C1 compounds from natural and industrial sources.</title>
        <authorList>
            <person name="Vuilleumier S."/>
            <person name="Chistoserdova L."/>
            <person name="Lee M.-C."/>
            <person name="Bringel F."/>
            <person name="Lajus A."/>
            <person name="Zhou Y."/>
            <person name="Gourion B."/>
            <person name="Barbe V."/>
            <person name="Chang J."/>
            <person name="Cruveiller S."/>
            <person name="Dossat C."/>
            <person name="Gillett W."/>
            <person name="Gruffaz C."/>
            <person name="Haugen E."/>
            <person name="Hourcade E."/>
            <person name="Levy R."/>
            <person name="Mangenot S."/>
            <person name="Muller E."/>
            <person name="Nadalig T."/>
            <person name="Pagni M."/>
            <person name="Penny C."/>
            <person name="Peyraud R."/>
            <person name="Robinson D.G."/>
            <person name="Roche D."/>
            <person name="Rouy Z."/>
            <person name="Saenampechek C."/>
            <person name="Salvignol G."/>
            <person name="Vallenet D."/>
            <person name="Wu Z."/>
            <person name="Marx C.J."/>
            <person name="Vorholt J.A."/>
            <person name="Olson M.V."/>
            <person name="Kaul R."/>
            <person name="Weissenbach J."/>
            <person name="Medigue C."/>
            <person name="Lidstrom M.E."/>
        </authorList>
    </citation>
    <scope>NUCLEOTIDE SEQUENCE [LARGE SCALE GENOMIC DNA]</scope>
    <source>
        <strain evidence="3">ATCC 14718 / DSM 1338 / JCM 2805 / NCIMB 9133 / AM1</strain>
    </source>
</reference>
<keyword evidence="2" id="KW-0614">Plasmid</keyword>
<name>C5B659_METEA</name>
<dbReference type="HOGENOM" id="CLU_1000430_0_0_5"/>
<dbReference type="OrthoDB" id="9973736at2"/>
<feature type="compositionally biased region" description="Basic and acidic residues" evidence="1">
    <location>
        <begin position="233"/>
        <end position="251"/>
    </location>
</feature>
<evidence type="ECO:0000313" key="2">
    <source>
        <dbReference type="EMBL" id="ACS43941.1"/>
    </source>
</evidence>